<comment type="caution">
    <text evidence="5">The sequence shown here is derived from an EMBL/GenBank/DDBJ whole genome shotgun (WGS) entry which is preliminary data.</text>
</comment>
<name>A0A2M8J5J5_9RHOB</name>
<evidence type="ECO:0000259" key="3">
    <source>
        <dbReference type="Pfam" id="PF00501"/>
    </source>
</evidence>
<keyword evidence="6" id="KW-1185">Reference proteome</keyword>
<protein>
    <submittedName>
        <fullName evidence="5">ATP-dependent acyl-CoA ligase</fullName>
    </submittedName>
</protein>
<accession>A0A2M8J5J5</accession>
<comment type="similarity">
    <text evidence="1">Belongs to the ATP-dependent AMP-binding enzyme family.</text>
</comment>
<feature type="domain" description="AMP-binding enzyme C-terminal" evidence="4">
    <location>
        <begin position="463"/>
        <end position="538"/>
    </location>
</feature>
<dbReference type="InterPro" id="IPR000873">
    <property type="entry name" value="AMP-dep_synth/lig_dom"/>
</dbReference>
<keyword evidence="2 5" id="KW-0436">Ligase</keyword>
<dbReference type="AlphaFoldDB" id="A0A2M8J5J5"/>
<dbReference type="GO" id="GO:0006631">
    <property type="term" value="P:fatty acid metabolic process"/>
    <property type="evidence" value="ECO:0007669"/>
    <property type="project" value="TreeGrafter"/>
</dbReference>
<evidence type="ECO:0000313" key="6">
    <source>
        <dbReference type="Proteomes" id="UP000231553"/>
    </source>
</evidence>
<gene>
    <name evidence="5" type="ORF">CVM52_03585</name>
</gene>
<proteinExistence type="inferred from homology"/>
<dbReference type="EMBL" id="PGTB01000005">
    <property type="protein sequence ID" value="PJE38044.1"/>
    <property type="molecule type" value="Genomic_DNA"/>
</dbReference>
<dbReference type="InterPro" id="IPR045851">
    <property type="entry name" value="AMP-bd_C_sf"/>
</dbReference>
<dbReference type="InterPro" id="IPR020845">
    <property type="entry name" value="AMP-binding_CS"/>
</dbReference>
<sequence>MSDTDSQTLFSPEATAACPLLDPETAQRYRDEAHARADRLEQEIPPAARTLPALLAARVQADGDGALVGMDRVTLSAAELADQAARIAGSLRAAGVKAGDRVAIISTNRIEFMPLFCAIGWIGAVVVPINTASRGLQLQHILENSAARLLVLEAEFLANLDTIDRTGLALETVFVLAPDADLELPDGVRPMPAPAEPLPAVEVKPADPLAILYTSGTTGLSKGVICPHEQFFWWAITTGRQLGIRPGDVLHTTLPLFHTNALNCFFQALVFGAAQSLSQRFSVSGFFKALKSSGADVTYLLGAMVPMLLSRPESAEERDHHTRIALAPGVPAQFHDAFLRRTGILLLDAFGSTESNNVIQTEALNPRPGMIGRITKGFDARVVDEFDNEVPDGTAGELLLRADAPNAFAHGYFAMPDKTVESWKNLWLHTGDRVVRAPDGYFRFVDRIKETIRRRGENISSFEVEQGVMSHPAVATAAVFPVASELAEDEVMVAVVLKDGATLSGEELIRHCETRLPYYSVPRYVDFRHDLPRTENGKIQKFKLKEEGITDSTWDREAAGVTLRR</sequence>
<dbReference type="Gene3D" id="3.40.50.12780">
    <property type="entry name" value="N-terminal domain of ligase-like"/>
    <property type="match status" value="1"/>
</dbReference>
<dbReference type="Proteomes" id="UP000231553">
    <property type="component" value="Unassembled WGS sequence"/>
</dbReference>
<dbReference type="RefSeq" id="WP_100161231.1">
    <property type="nucleotide sequence ID" value="NZ_PGTB01000005.1"/>
</dbReference>
<organism evidence="5 6">
    <name type="scientific">Pseudooceanicola lipolyticus</name>
    <dbReference type="NCBI Taxonomy" id="2029104"/>
    <lineage>
        <taxon>Bacteria</taxon>
        <taxon>Pseudomonadati</taxon>
        <taxon>Pseudomonadota</taxon>
        <taxon>Alphaproteobacteria</taxon>
        <taxon>Rhodobacterales</taxon>
        <taxon>Paracoccaceae</taxon>
        <taxon>Pseudooceanicola</taxon>
    </lineage>
</organism>
<dbReference type="PANTHER" id="PTHR43201:SF5">
    <property type="entry name" value="MEDIUM-CHAIN ACYL-COA LIGASE ACSF2, MITOCHONDRIAL"/>
    <property type="match status" value="1"/>
</dbReference>
<dbReference type="NCBIfam" id="NF004808">
    <property type="entry name" value="PRK06155.1"/>
    <property type="match status" value="1"/>
</dbReference>
<dbReference type="InterPro" id="IPR042099">
    <property type="entry name" value="ANL_N_sf"/>
</dbReference>
<dbReference type="Gene3D" id="3.30.300.30">
    <property type="match status" value="1"/>
</dbReference>
<evidence type="ECO:0000256" key="1">
    <source>
        <dbReference type="ARBA" id="ARBA00006432"/>
    </source>
</evidence>
<dbReference type="PANTHER" id="PTHR43201">
    <property type="entry name" value="ACYL-COA SYNTHETASE"/>
    <property type="match status" value="1"/>
</dbReference>
<dbReference type="GO" id="GO:0031956">
    <property type="term" value="F:medium-chain fatty acid-CoA ligase activity"/>
    <property type="evidence" value="ECO:0007669"/>
    <property type="project" value="TreeGrafter"/>
</dbReference>
<evidence type="ECO:0000259" key="4">
    <source>
        <dbReference type="Pfam" id="PF13193"/>
    </source>
</evidence>
<dbReference type="SUPFAM" id="SSF56801">
    <property type="entry name" value="Acetyl-CoA synthetase-like"/>
    <property type="match status" value="1"/>
</dbReference>
<dbReference type="Pfam" id="PF00501">
    <property type="entry name" value="AMP-binding"/>
    <property type="match status" value="1"/>
</dbReference>
<evidence type="ECO:0000313" key="5">
    <source>
        <dbReference type="EMBL" id="PJE38044.1"/>
    </source>
</evidence>
<dbReference type="OrthoDB" id="7315605at2"/>
<reference evidence="5 6" key="1">
    <citation type="journal article" date="2018" name="Int. J. Syst. Evol. Microbiol.">
        <title>Pseudooceanicola lipolyticus sp. nov., a marine alphaproteobacterium, reclassification of Oceanicola flagellatus as Pseudooceanicola flagellatus comb. nov. and emended description of the genus Pseudooceanicola.</title>
        <authorList>
            <person name="Huang M.-M."/>
            <person name="Guo L.-L."/>
            <person name="Wu Y.-H."/>
            <person name="Lai Q.-L."/>
            <person name="Shao Z.-Z."/>
            <person name="Wang C.-S."/>
            <person name="Wu M."/>
            <person name="Xu X.-W."/>
        </authorList>
    </citation>
    <scope>NUCLEOTIDE SEQUENCE [LARGE SCALE GENOMIC DNA]</scope>
    <source>
        <strain evidence="5 6">157</strain>
    </source>
</reference>
<evidence type="ECO:0000256" key="2">
    <source>
        <dbReference type="ARBA" id="ARBA00022598"/>
    </source>
</evidence>
<dbReference type="Pfam" id="PF13193">
    <property type="entry name" value="AMP-binding_C"/>
    <property type="match status" value="1"/>
</dbReference>
<feature type="domain" description="AMP-dependent synthetase/ligase" evidence="3">
    <location>
        <begin position="63"/>
        <end position="412"/>
    </location>
</feature>
<dbReference type="PROSITE" id="PS00455">
    <property type="entry name" value="AMP_BINDING"/>
    <property type="match status" value="1"/>
</dbReference>
<dbReference type="InterPro" id="IPR025110">
    <property type="entry name" value="AMP-bd_C"/>
</dbReference>